<dbReference type="OrthoDB" id="2423305at2759"/>
<dbReference type="Pfam" id="PF21788">
    <property type="entry name" value="TNP-like_GBD"/>
    <property type="match status" value="1"/>
</dbReference>
<sequence>KATKLTKRHIWLTSWSKMRVDLAEHTLSKEVEDTLASIEELKEISEGTQDFIKYSQNYRQIIHSKIGFRSIEDPRINTLREIRDWFVRGDKQKTKPTQWISSQCQFDLILSID</sequence>
<protein>
    <submittedName>
        <fullName evidence="2">20264_t:CDS:1</fullName>
    </submittedName>
</protein>
<evidence type="ECO:0000313" key="2">
    <source>
        <dbReference type="EMBL" id="CAG8823489.1"/>
    </source>
</evidence>
<dbReference type="AlphaFoldDB" id="A0A9N9KDH9"/>
<dbReference type="InterPro" id="IPR048366">
    <property type="entry name" value="TNP-like_GBD"/>
</dbReference>
<proteinExistence type="predicted"/>
<reference evidence="2" key="1">
    <citation type="submission" date="2021-06" db="EMBL/GenBank/DDBJ databases">
        <authorList>
            <person name="Kallberg Y."/>
            <person name="Tangrot J."/>
            <person name="Rosling A."/>
        </authorList>
    </citation>
    <scope>NUCLEOTIDE SEQUENCE</scope>
    <source>
        <strain evidence="2">MA453B</strain>
    </source>
</reference>
<dbReference type="EMBL" id="CAJVPY010063506">
    <property type="protein sequence ID" value="CAG8823489.1"/>
    <property type="molecule type" value="Genomic_DNA"/>
</dbReference>
<comment type="caution">
    <text evidence="2">The sequence shown here is derived from an EMBL/GenBank/DDBJ whole genome shotgun (WGS) entry which is preliminary data.</text>
</comment>
<evidence type="ECO:0000313" key="3">
    <source>
        <dbReference type="Proteomes" id="UP000789405"/>
    </source>
</evidence>
<name>A0A9N9KDH9_9GLOM</name>
<feature type="non-terminal residue" evidence="2">
    <location>
        <position position="113"/>
    </location>
</feature>
<evidence type="ECO:0000259" key="1">
    <source>
        <dbReference type="Pfam" id="PF21788"/>
    </source>
</evidence>
<accession>A0A9N9KDH9</accession>
<gene>
    <name evidence="2" type="ORF">DERYTH_LOCUS27510</name>
</gene>
<feature type="domain" description="Transposable element P transposase-like GTP-binding insertion" evidence="1">
    <location>
        <begin position="2"/>
        <end position="65"/>
    </location>
</feature>
<feature type="non-terminal residue" evidence="2">
    <location>
        <position position="1"/>
    </location>
</feature>
<keyword evidence="3" id="KW-1185">Reference proteome</keyword>
<dbReference type="Proteomes" id="UP000789405">
    <property type="component" value="Unassembled WGS sequence"/>
</dbReference>
<organism evidence="2 3">
    <name type="scientific">Dentiscutata erythropus</name>
    <dbReference type="NCBI Taxonomy" id="1348616"/>
    <lineage>
        <taxon>Eukaryota</taxon>
        <taxon>Fungi</taxon>
        <taxon>Fungi incertae sedis</taxon>
        <taxon>Mucoromycota</taxon>
        <taxon>Glomeromycotina</taxon>
        <taxon>Glomeromycetes</taxon>
        <taxon>Diversisporales</taxon>
        <taxon>Gigasporaceae</taxon>
        <taxon>Dentiscutata</taxon>
    </lineage>
</organism>